<protein>
    <submittedName>
        <fullName evidence="1">Uncharacterized protein</fullName>
    </submittedName>
</protein>
<dbReference type="EMBL" id="CATNWA010015125">
    <property type="protein sequence ID" value="CAI9579746.1"/>
    <property type="molecule type" value="Genomic_DNA"/>
</dbReference>
<evidence type="ECO:0000313" key="2">
    <source>
        <dbReference type="Proteomes" id="UP001162483"/>
    </source>
</evidence>
<organism evidence="1 2">
    <name type="scientific">Staurois parvus</name>
    <dbReference type="NCBI Taxonomy" id="386267"/>
    <lineage>
        <taxon>Eukaryota</taxon>
        <taxon>Metazoa</taxon>
        <taxon>Chordata</taxon>
        <taxon>Craniata</taxon>
        <taxon>Vertebrata</taxon>
        <taxon>Euteleostomi</taxon>
        <taxon>Amphibia</taxon>
        <taxon>Batrachia</taxon>
        <taxon>Anura</taxon>
        <taxon>Neobatrachia</taxon>
        <taxon>Ranoidea</taxon>
        <taxon>Ranidae</taxon>
        <taxon>Staurois</taxon>
    </lineage>
</organism>
<keyword evidence="2" id="KW-1185">Reference proteome</keyword>
<name>A0ABN9E4C5_9NEOB</name>
<comment type="caution">
    <text evidence="1">The sequence shown here is derived from an EMBL/GenBank/DDBJ whole genome shotgun (WGS) entry which is preliminary data.</text>
</comment>
<gene>
    <name evidence="1" type="ORF">SPARVUS_LOCUS9161248</name>
</gene>
<reference evidence="1" key="1">
    <citation type="submission" date="2023-05" db="EMBL/GenBank/DDBJ databases">
        <authorList>
            <person name="Stuckert A."/>
        </authorList>
    </citation>
    <scope>NUCLEOTIDE SEQUENCE</scope>
</reference>
<dbReference type="Proteomes" id="UP001162483">
    <property type="component" value="Unassembled WGS sequence"/>
</dbReference>
<sequence length="34" mass="3767">MSSQSAPAFRPCAYPFCRLALVSDQFIYSLGPRS</sequence>
<feature type="non-terminal residue" evidence="1">
    <location>
        <position position="34"/>
    </location>
</feature>
<evidence type="ECO:0000313" key="1">
    <source>
        <dbReference type="EMBL" id="CAI9579746.1"/>
    </source>
</evidence>
<proteinExistence type="predicted"/>
<accession>A0ABN9E4C5</accession>